<feature type="domain" description="Glycosyl transferase family 1" evidence="1">
    <location>
        <begin position="205"/>
        <end position="359"/>
    </location>
</feature>
<organism evidence="2 3">
    <name type="scientific">Rhodohalobacter sulfatireducens</name>
    <dbReference type="NCBI Taxonomy" id="2911366"/>
    <lineage>
        <taxon>Bacteria</taxon>
        <taxon>Pseudomonadati</taxon>
        <taxon>Balneolota</taxon>
        <taxon>Balneolia</taxon>
        <taxon>Balneolales</taxon>
        <taxon>Balneolaceae</taxon>
        <taxon>Rhodohalobacter</taxon>
    </lineage>
</organism>
<dbReference type="RefSeq" id="WP_237853030.1">
    <property type="nucleotide sequence ID" value="NZ_JAKLWS010000005.1"/>
</dbReference>
<evidence type="ECO:0000313" key="2">
    <source>
        <dbReference type="EMBL" id="MCG2588186.1"/>
    </source>
</evidence>
<dbReference type="InterPro" id="IPR001296">
    <property type="entry name" value="Glyco_trans_1"/>
</dbReference>
<reference evidence="2" key="2">
    <citation type="submission" date="2024-05" db="EMBL/GenBank/DDBJ databases">
        <title>Rhodohalobacter halophilus gen. nov., sp. nov., a moderately halophilic member of the family Balneolaceae.</title>
        <authorList>
            <person name="Xia J."/>
        </authorList>
    </citation>
    <scope>NUCLEOTIDE SEQUENCE</scope>
    <source>
        <strain evidence="2">WB101</strain>
    </source>
</reference>
<dbReference type="PANTHER" id="PTHR12526">
    <property type="entry name" value="GLYCOSYLTRANSFERASE"/>
    <property type="match status" value="1"/>
</dbReference>
<comment type="caution">
    <text evidence="2">The sequence shown here is derived from an EMBL/GenBank/DDBJ whole genome shotgun (WGS) entry which is preliminary data.</text>
</comment>
<dbReference type="Proteomes" id="UP001165366">
    <property type="component" value="Unassembled WGS sequence"/>
</dbReference>
<keyword evidence="3" id="KW-1185">Reference proteome</keyword>
<dbReference type="PANTHER" id="PTHR12526:SF622">
    <property type="entry name" value="GLYCOSYLTRANSFERASE (GROUP I)"/>
    <property type="match status" value="1"/>
</dbReference>
<proteinExistence type="predicted"/>
<protein>
    <submittedName>
        <fullName evidence="2">Glycosyltransferase family 4 protein</fullName>
    </submittedName>
</protein>
<sequence length="396" mass="45803">MKRILYLTFYFRPDLCAGSFRNSPLVDELSKQIEGENIKIDVFTTSPNRYASFREDFHESEQLGNISIERIVVPSHESGIKDQILSFRTYFFEVLNRTKNNHYDLVFASSSRFFTSYLGYLIAKREKSLLYLDIRDLFSKTIKSISSNPIIKYFITPIVRNREIKVFEYATHINLISKGFRNDFTKFKNAHFSFYTHGVDPVFKKAQEKRFIKNGKAKKIVYAGNIGDGQGLHKIIPEAAELLYGKYVFRIIGDGGAKQKLVDKLRELEIKNVEMVEPMSRTEVVNEYRNADILLIHLNNLPIFNKVLPSKIFELAAVEKPILAGVNGYAQEFLNDKIEGTFLFNPGDVHGLIHQIDVVENFLKENTTIDNSEFISEFDRQDIKEQMAKSILKYLK</sequence>
<dbReference type="Pfam" id="PF00534">
    <property type="entry name" value="Glycos_transf_1"/>
    <property type="match status" value="1"/>
</dbReference>
<accession>A0ABS9KBH4</accession>
<dbReference type="SUPFAM" id="SSF53756">
    <property type="entry name" value="UDP-Glycosyltransferase/glycogen phosphorylase"/>
    <property type="match status" value="1"/>
</dbReference>
<dbReference type="CDD" id="cd03794">
    <property type="entry name" value="GT4_WbuB-like"/>
    <property type="match status" value="1"/>
</dbReference>
<evidence type="ECO:0000313" key="3">
    <source>
        <dbReference type="Proteomes" id="UP001165366"/>
    </source>
</evidence>
<dbReference type="EMBL" id="JAKLWS010000005">
    <property type="protein sequence ID" value="MCG2588186.1"/>
    <property type="molecule type" value="Genomic_DNA"/>
</dbReference>
<reference evidence="2" key="1">
    <citation type="submission" date="2022-01" db="EMBL/GenBank/DDBJ databases">
        <authorList>
            <person name="Wang Y."/>
        </authorList>
    </citation>
    <scope>NUCLEOTIDE SEQUENCE</scope>
    <source>
        <strain evidence="2">WB101</strain>
    </source>
</reference>
<gene>
    <name evidence="2" type="ORF">L6773_06385</name>
</gene>
<evidence type="ECO:0000259" key="1">
    <source>
        <dbReference type="Pfam" id="PF00534"/>
    </source>
</evidence>
<dbReference type="Gene3D" id="3.40.50.2000">
    <property type="entry name" value="Glycogen Phosphorylase B"/>
    <property type="match status" value="2"/>
</dbReference>
<name>A0ABS9KBH4_9BACT</name>